<sequence>MLRPHGGDDGGTDGPRFPLPPWLWILFAIKQKSSIPIQSILPNSLKCGSIHSLPIQHLISFSLVIMSSFSLGFSCFFRRRRQICFRETNQNASVSNRSWFRSTSSRVCCGD</sequence>
<reference evidence="2" key="1">
    <citation type="journal article" date="2014" name="Phytochemistry">
        <title>Multiple genes of mevalonate and non-mevalonate pathways contribute to high aconites content in an endangered medicinal herb, Aconitum heterophyllum Wall.</title>
        <authorList>
            <person name="Malhotra N."/>
            <person name="Kumar V."/>
            <person name="Sood H."/>
            <person name="Singh T.R."/>
            <person name="Chauhan R.S."/>
        </authorList>
    </citation>
    <scope>NUCLEOTIDE SEQUENCE</scope>
    <source>
        <tissue evidence="2">Leaf</tissue>
    </source>
</reference>
<keyword evidence="1" id="KW-0812">Transmembrane</keyword>
<feature type="non-terminal residue" evidence="2">
    <location>
        <position position="111"/>
    </location>
</feature>
<feature type="transmembrane region" description="Helical" evidence="1">
    <location>
        <begin position="58"/>
        <end position="77"/>
    </location>
</feature>
<keyword evidence="1" id="KW-1133">Transmembrane helix</keyword>
<evidence type="ECO:0000313" key="2">
    <source>
        <dbReference type="EMBL" id="AIS92491.1"/>
    </source>
</evidence>
<name>A0A097DBH9_9MAGN</name>
<proteinExistence type="predicted"/>
<dbReference type="AlphaFoldDB" id="A0A097DBH9"/>
<protein>
    <submittedName>
        <fullName evidence="2">2C-methyl-D-erythritol 2,4-cyclodiphosphate synthase</fullName>
    </submittedName>
</protein>
<accession>A0A097DBH9</accession>
<gene>
    <name evidence="2" type="primary">MECPS</name>
</gene>
<dbReference type="EMBL" id="KF961203">
    <property type="protein sequence ID" value="AIS92491.1"/>
    <property type="molecule type" value="Genomic_DNA"/>
</dbReference>
<organism evidence="2">
    <name type="scientific">Aconitum heterophyllum</name>
    <dbReference type="NCBI Taxonomy" id="279769"/>
    <lineage>
        <taxon>Eukaryota</taxon>
        <taxon>Viridiplantae</taxon>
        <taxon>Streptophyta</taxon>
        <taxon>Embryophyta</taxon>
        <taxon>Tracheophyta</taxon>
        <taxon>Spermatophyta</taxon>
        <taxon>Magnoliopsida</taxon>
        <taxon>Ranunculales</taxon>
        <taxon>Ranunculaceae</taxon>
        <taxon>Ranunculoideae</taxon>
        <taxon>Delphinieae</taxon>
        <taxon>Aconitum</taxon>
    </lineage>
</organism>
<keyword evidence="1" id="KW-0472">Membrane</keyword>
<evidence type="ECO:0000256" key="1">
    <source>
        <dbReference type="SAM" id="Phobius"/>
    </source>
</evidence>